<evidence type="ECO:0000313" key="2">
    <source>
        <dbReference type="EMBL" id="PVU90510.1"/>
    </source>
</evidence>
<protein>
    <recommendedName>
        <fullName evidence="1">Sm domain-containing protein</fullName>
    </recommendedName>
</protein>
<name>A0A2T9YDU7_9FUNG</name>
<evidence type="ECO:0000259" key="1">
    <source>
        <dbReference type="SMART" id="SM00651"/>
    </source>
</evidence>
<dbReference type="EMBL" id="MBFR01000254">
    <property type="protein sequence ID" value="PVU90510.1"/>
    <property type="molecule type" value="Genomic_DNA"/>
</dbReference>
<dbReference type="AlphaFoldDB" id="A0A2T9YDU7"/>
<dbReference type="OrthoDB" id="368909at2759"/>
<dbReference type="CDD" id="cd06168">
    <property type="entry name" value="LSMD1"/>
    <property type="match status" value="1"/>
</dbReference>
<sequence>MNATPNYQTDAVKLLAEQLNKKARVHISDGRVFEGFFCCVDNAVNLVLYDAVEFKQGNARRIGLISIPGKHILQFKVFEYDYV</sequence>
<dbReference type="SMART" id="SM00651">
    <property type="entry name" value="Sm"/>
    <property type="match status" value="1"/>
</dbReference>
<dbReference type="GO" id="GO:0031417">
    <property type="term" value="C:NatC complex"/>
    <property type="evidence" value="ECO:0007669"/>
    <property type="project" value="InterPro"/>
</dbReference>
<feature type="domain" description="Sm" evidence="1">
    <location>
        <begin position="13"/>
        <end position="77"/>
    </location>
</feature>
<dbReference type="InterPro" id="IPR034110">
    <property type="entry name" value="LSMD1_Sm"/>
</dbReference>
<comment type="caution">
    <text evidence="2">The sequence shown here is derived from an EMBL/GenBank/DDBJ whole genome shotgun (WGS) entry which is preliminary data.</text>
</comment>
<dbReference type="InterPro" id="IPR001163">
    <property type="entry name" value="Sm_dom_euk/arc"/>
</dbReference>
<dbReference type="InterPro" id="IPR050914">
    <property type="entry name" value="snRNP_SmB/NAA38-like"/>
</dbReference>
<dbReference type="PANTHER" id="PTHR10701:SF5">
    <property type="entry name" value="N-ALPHA-ACETYLTRANSFERASE 38, NATC AUXILIARY SUBUNIT"/>
    <property type="match status" value="1"/>
</dbReference>
<dbReference type="SUPFAM" id="SSF50182">
    <property type="entry name" value="Sm-like ribonucleoproteins"/>
    <property type="match status" value="1"/>
</dbReference>
<dbReference type="InterPro" id="IPR010920">
    <property type="entry name" value="LSM_dom_sf"/>
</dbReference>
<proteinExistence type="predicted"/>
<dbReference type="PANTHER" id="PTHR10701">
    <property type="entry name" value="SMALL NUCLEAR RIBONUCLEOPROTEIN-ASSOCIATED PROTEIN B AND N"/>
    <property type="match status" value="1"/>
</dbReference>
<reference evidence="2 3" key="1">
    <citation type="journal article" date="2018" name="MBio">
        <title>Comparative Genomics Reveals the Core Gene Toolbox for the Fungus-Insect Symbiosis.</title>
        <authorList>
            <person name="Wang Y."/>
            <person name="Stata M."/>
            <person name="Wang W."/>
            <person name="Stajich J.E."/>
            <person name="White M.M."/>
            <person name="Moncalvo J.M."/>
        </authorList>
    </citation>
    <scope>NUCLEOTIDE SEQUENCE [LARGE SCALE GENOMIC DNA]</scope>
    <source>
        <strain evidence="2 3">SWE-8-4</strain>
    </source>
</reference>
<keyword evidence="3" id="KW-1185">Reference proteome</keyword>
<dbReference type="Pfam" id="PF01423">
    <property type="entry name" value="LSM"/>
    <property type="match status" value="1"/>
</dbReference>
<gene>
    <name evidence="2" type="ORF">BB561_004848</name>
</gene>
<evidence type="ECO:0000313" key="3">
    <source>
        <dbReference type="Proteomes" id="UP000245383"/>
    </source>
</evidence>
<dbReference type="Gene3D" id="2.30.30.100">
    <property type="match status" value="1"/>
</dbReference>
<accession>A0A2T9YDU7</accession>
<dbReference type="Proteomes" id="UP000245383">
    <property type="component" value="Unassembled WGS sequence"/>
</dbReference>
<organism evidence="2 3">
    <name type="scientific">Smittium simulii</name>
    <dbReference type="NCBI Taxonomy" id="133385"/>
    <lineage>
        <taxon>Eukaryota</taxon>
        <taxon>Fungi</taxon>
        <taxon>Fungi incertae sedis</taxon>
        <taxon>Zoopagomycota</taxon>
        <taxon>Kickxellomycotina</taxon>
        <taxon>Harpellomycetes</taxon>
        <taxon>Harpellales</taxon>
        <taxon>Legeriomycetaceae</taxon>
        <taxon>Smittium</taxon>
    </lineage>
</organism>
<dbReference type="STRING" id="133385.A0A2T9YDU7"/>